<reference evidence="6" key="1">
    <citation type="submission" date="2018-07" db="EMBL/GenBank/DDBJ databases">
        <authorList>
            <person name="Safronova V.I."/>
            <person name="Chirak E.R."/>
            <person name="Sazanova A.L."/>
        </authorList>
    </citation>
    <scope>NUCLEOTIDE SEQUENCE [LARGE SCALE GENOMIC DNA]</scope>
    <source>
        <strain evidence="6">RCAM04685</strain>
    </source>
</reference>
<evidence type="ECO:0000259" key="4">
    <source>
        <dbReference type="PROSITE" id="PS52004"/>
    </source>
</evidence>
<comment type="similarity">
    <text evidence="1 3">Belongs to the thiolase-like superfamily. Beta-ketoacyl-ACP synthases family.</text>
</comment>
<dbReference type="SUPFAM" id="SSF53901">
    <property type="entry name" value="Thiolase-like"/>
    <property type="match status" value="1"/>
</dbReference>
<dbReference type="InterPro" id="IPR018201">
    <property type="entry name" value="Ketoacyl_synth_AS"/>
</dbReference>
<comment type="caution">
    <text evidence="5">The sequence shown here is derived from an EMBL/GenBank/DDBJ whole genome shotgun (WGS) entry which is preliminary data.</text>
</comment>
<accession>A0A370L842</accession>
<keyword evidence="2 3" id="KW-0808">Transferase</keyword>
<evidence type="ECO:0000256" key="3">
    <source>
        <dbReference type="RuleBase" id="RU003694"/>
    </source>
</evidence>
<dbReference type="PROSITE" id="PS52004">
    <property type="entry name" value="KS3_2"/>
    <property type="match status" value="1"/>
</dbReference>
<dbReference type="InterPro" id="IPR014030">
    <property type="entry name" value="Ketoacyl_synth_N"/>
</dbReference>
<evidence type="ECO:0000313" key="5">
    <source>
        <dbReference type="EMBL" id="RDJ26334.1"/>
    </source>
</evidence>
<dbReference type="InterPro" id="IPR014031">
    <property type="entry name" value="Ketoacyl_synth_C"/>
</dbReference>
<dbReference type="PANTHER" id="PTHR11712">
    <property type="entry name" value="POLYKETIDE SYNTHASE-RELATED"/>
    <property type="match status" value="1"/>
</dbReference>
<dbReference type="Gene3D" id="3.40.47.10">
    <property type="match status" value="2"/>
</dbReference>
<gene>
    <name evidence="5" type="ORF">DWE98_10960</name>
</gene>
<dbReference type="GO" id="GO:0005829">
    <property type="term" value="C:cytosol"/>
    <property type="evidence" value="ECO:0007669"/>
    <property type="project" value="TreeGrafter"/>
</dbReference>
<protein>
    <submittedName>
        <fullName evidence="5">Beta-ketoacyl-ACP synthase</fullName>
    </submittedName>
</protein>
<dbReference type="InterPro" id="IPR016039">
    <property type="entry name" value="Thiolase-like"/>
</dbReference>
<name>A0A370L842_9HYPH</name>
<dbReference type="GO" id="GO:0006633">
    <property type="term" value="P:fatty acid biosynthetic process"/>
    <property type="evidence" value="ECO:0007669"/>
    <property type="project" value="InterPro"/>
</dbReference>
<keyword evidence="6" id="KW-1185">Reference proteome</keyword>
<dbReference type="EMBL" id="QQTP01000004">
    <property type="protein sequence ID" value="RDJ26334.1"/>
    <property type="molecule type" value="Genomic_DNA"/>
</dbReference>
<feature type="domain" description="Ketosynthase family 3 (KS3)" evidence="4">
    <location>
        <begin position="2"/>
        <end position="396"/>
    </location>
</feature>
<dbReference type="Proteomes" id="UP000255207">
    <property type="component" value="Unassembled WGS sequence"/>
</dbReference>
<dbReference type="RefSeq" id="WP_114829276.1">
    <property type="nucleotide sequence ID" value="NZ_QQTO01000022.1"/>
</dbReference>
<dbReference type="OrthoDB" id="9808669at2"/>
<dbReference type="PANTHER" id="PTHR11712:SF320">
    <property type="entry name" value="BETA-KETOACYL SYNTHASE"/>
    <property type="match status" value="1"/>
</dbReference>
<dbReference type="SMART" id="SM00825">
    <property type="entry name" value="PKS_KS"/>
    <property type="match status" value="1"/>
</dbReference>
<dbReference type="Pfam" id="PF02801">
    <property type="entry name" value="Ketoacyl-synt_C"/>
    <property type="match status" value="1"/>
</dbReference>
<sequence length="397" mass="41369">MTEHLSLSAMGLVTPIGTGKAETAENLFKGSQAGFRTRGDLIPGRQALVGEVMGDTPALPAGLAKWDCRNNRMMAVALEQIRPDLDRAIGRYGANRIAVILGTSTSGIAEGEAAFAERVKAGRWPPHFDYAQQETGGLSEFVKAFLGLTGPAYTIATACSSSAKVFATARRLIRLGLVDAAIVGGADSLCRMTPSGFTALASVSARPANPFSRNRDGITIGEAAAVFLLEKEPGEIVFMGIGETSDAHHISAPDPQGAGAENAMRAALDDAGCEAGDIAYVNLHGTATPLNDAMEGRAVHAIFGAQTPCSSTKAMTGHTLGAAGACEAAFLWLTLSQEYNPSRLLPPQLWDGVRDEEIAPLHLTGAGECFPGQGRVAMLSNSFAFGGSNVAIILGRR</sequence>
<dbReference type="NCBIfam" id="NF006618">
    <property type="entry name" value="PRK09185.1"/>
    <property type="match status" value="1"/>
</dbReference>
<dbReference type="InterPro" id="IPR020841">
    <property type="entry name" value="PKS_Beta-ketoAc_synthase_dom"/>
</dbReference>
<dbReference type="Pfam" id="PF00109">
    <property type="entry name" value="ketoacyl-synt"/>
    <property type="match status" value="1"/>
</dbReference>
<dbReference type="CDD" id="cd00834">
    <property type="entry name" value="KAS_I_II"/>
    <property type="match status" value="1"/>
</dbReference>
<evidence type="ECO:0000256" key="1">
    <source>
        <dbReference type="ARBA" id="ARBA00008467"/>
    </source>
</evidence>
<dbReference type="GO" id="GO:0004315">
    <property type="term" value="F:3-oxoacyl-[acyl-carrier-protein] synthase activity"/>
    <property type="evidence" value="ECO:0007669"/>
    <property type="project" value="InterPro"/>
</dbReference>
<dbReference type="AlphaFoldDB" id="A0A370L842"/>
<organism evidence="5 6">
    <name type="scientific">Bosea caraganae</name>
    <dbReference type="NCBI Taxonomy" id="2763117"/>
    <lineage>
        <taxon>Bacteria</taxon>
        <taxon>Pseudomonadati</taxon>
        <taxon>Pseudomonadota</taxon>
        <taxon>Alphaproteobacteria</taxon>
        <taxon>Hyphomicrobiales</taxon>
        <taxon>Boseaceae</taxon>
        <taxon>Bosea</taxon>
    </lineage>
</organism>
<evidence type="ECO:0000313" key="6">
    <source>
        <dbReference type="Proteomes" id="UP000255207"/>
    </source>
</evidence>
<dbReference type="PROSITE" id="PS00606">
    <property type="entry name" value="KS3_1"/>
    <property type="match status" value="1"/>
</dbReference>
<proteinExistence type="inferred from homology"/>
<evidence type="ECO:0000256" key="2">
    <source>
        <dbReference type="ARBA" id="ARBA00022679"/>
    </source>
</evidence>
<dbReference type="InterPro" id="IPR000794">
    <property type="entry name" value="Beta-ketoacyl_synthase"/>
</dbReference>